<dbReference type="GO" id="GO:0003700">
    <property type="term" value="F:DNA-binding transcription factor activity"/>
    <property type="evidence" value="ECO:0007669"/>
    <property type="project" value="InterPro"/>
</dbReference>
<gene>
    <name evidence="6" type="ordered locus">Oter_0335</name>
</gene>
<dbReference type="PANTHER" id="PTHR30346:SF0">
    <property type="entry name" value="HCA OPERON TRANSCRIPTIONAL ACTIVATOR HCAR"/>
    <property type="match status" value="1"/>
</dbReference>
<dbReference type="CDD" id="cd08414">
    <property type="entry name" value="PBP2_LTTR_aromatics_like"/>
    <property type="match status" value="1"/>
</dbReference>
<name>B1ZQE5_OPITP</name>
<evidence type="ECO:0000313" key="6">
    <source>
        <dbReference type="EMBL" id="ACB73625.1"/>
    </source>
</evidence>
<sequence>MELRHLRYFCAVAETLHFSRAAERLHVTQPALSRQIRDLEAELGVTLLRRHHTATVLTPAGEAFLRRAREILAAAGEAVSEARQAGRQLRFGHYGTLWTECFGPALRRFAKQHPGCALQPIELMPVELVAALRRQELDIALIGTVTRALQREFATQPLCTLEMQLALAADHPLAKRRLLALADLRDADWIAWDEAGFPGRAELLRDAARAAGFAPRIVGTVDSVASMFVAVATSRAVGCVLPMSRKLPHSGVVFARLRPPGIPFTMHAAWARDSRQAPLLAALATALSKVN</sequence>
<evidence type="ECO:0000313" key="7">
    <source>
        <dbReference type="Proteomes" id="UP000007013"/>
    </source>
</evidence>
<evidence type="ECO:0000256" key="2">
    <source>
        <dbReference type="ARBA" id="ARBA00023015"/>
    </source>
</evidence>
<reference evidence="6 7" key="1">
    <citation type="journal article" date="2011" name="J. Bacteriol.">
        <title>Genome sequence of the verrucomicrobium Opitutus terrae PB90-1, an abundant inhabitant of rice paddy soil ecosystems.</title>
        <authorList>
            <person name="van Passel M.W."/>
            <person name="Kant R."/>
            <person name="Palva A."/>
            <person name="Copeland A."/>
            <person name="Lucas S."/>
            <person name="Lapidus A."/>
            <person name="Glavina del Rio T."/>
            <person name="Pitluck S."/>
            <person name="Goltsman E."/>
            <person name="Clum A."/>
            <person name="Sun H."/>
            <person name="Schmutz J."/>
            <person name="Larimer F.W."/>
            <person name="Land M.L."/>
            <person name="Hauser L."/>
            <person name="Kyrpides N."/>
            <person name="Mikhailova N."/>
            <person name="Richardson P.P."/>
            <person name="Janssen P.H."/>
            <person name="de Vos W.M."/>
            <person name="Smidt H."/>
        </authorList>
    </citation>
    <scope>NUCLEOTIDE SEQUENCE [LARGE SCALE GENOMIC DNA]</scope>
    <source>
        <strain evidence="7">DSM 11246 / JCM 15787 / PB90-1</strain>
    </source>
</reference>
<dbReference type="RefSeq" id="WP_012373163.1">
    <property type="nucleotide sequence ID" value="NC_010571.1"/>
</dbReference>
<comment type="similarity">
    <text evidence="1">Belongs to the LysR transcriptional regulatory family.</text>
</comment>
<dbReference type="InterPro" id="IPR036388">
    <property type="entry name" value="WH-like_DNA-bd_sf"/>
</dbReference>
<dbReference type="SUPFAM" id="SSF53850">
    <property type="entry name" value="Periplasmic binding protein-like II"/>
    <property type="match status" value="1"/>
</dbReference>
<dbReference type="STRING" id="452637.Oter_0335"/>
<dbReference type="FunFam" id="1.10.10.10:FF:000001">
    <property type="entry name" value="LysR family transcriptional regulator"/>
    <property type="match status" value="1"/>
</dbReference>
<dbReference type="Proteomes" id="UP000007013">
    <property type="component" value="Chromosome"/>
</dbReference>
<proteinExistence type="inferred from homology"/>
<dbReference type="InterPro" id="IPR036390">
    <property type="entry name" value="WH_DNA-bd_sf"/>
</dbReference>
<evidence type="ECO:0000259" key="5">
    <source>
        <dbReference type="PROSITE" id="PS50931"/>
    </source>
</evidence>
<keyword evidence="2" id="KW-0805">Transcription regulation</keyword>
<dbReference type="PANTHER" id="PTHR30346">
    <property type="entry name" value="TRANSCRIPTIONAL DUAL REGULATOR HCAR-RELATED"/>
    <property type="match status" value="1"/>
</dbReference>
<dbReference type="EMBL" id="CP001032">
    <property type="protein sequence ID" value="ACB73625.1"/>
    <property type="molecule type" value="Genomic_DNA"/>
</dbReference>
<dbReference type="AlphaFoldDB" id="B1ZQE5"/>
<dbReference type="PROSITE" id="PS50931">
    <property type="entry name" value="HTH_LYSR"/>
    <property type="match status" value="1"/>
</dbReference>
<dbReference type="InterPro" id="IPR005119">
    <property type="entry name" value="LysR_subst-bd"/>
</dbReference>
<keyword evidence="3" id="KW-0238">DNA-binding</keyword>
<keyword evidence="4" id="KW-0804">Transcription</keyword>
<dbReference type="Pfam" id="PF03466">
    <property type="entry name" value="LysR_substrate"/>
    <property type="match status" value="1"/>
</dbReference>
<keyword evidence="7" id="KW-1185">Reference proteome</keyword>
<evidence type="ECO:0000256" key="4">
    <source>
        <dbReference type="ARBA" id="ARBA00023163"/>
    </source>
</evidence>
<feature type="domain" description="HTH lysR-type" evidence="5">
    <location>
        <begin position="1"/>
        <end position="58"/>
    </location>
</feature>
<evidence type="ECO:0000256" key="1">
    <source>
        <dbReference type="ARBA" id="ARBA00009437"/>
    </source>
</evidence>
<accession>B1ZQE5</accession>
<organism evidence="6 7">
    <name type="scientific">Opitutus terrae (strain DSM 11246 / JCM 15787 / PB90-1)</name>
    <dbReference type="NCBI Taxonomy" id="452637"/>
    <lineage>
        <taxon>Bacteria</taxon>
        <taxon>Pseudomonadati</taxon>
        <taxon>Verrucomicrobiota</taxon>
        <taxon>Opitutia</taxon>
        <taxon>Opitutales</taxon>
        <taxon>Opitutaceae</taxon>
        <taxon>Opitutus</taxon>
    </lineage>
</organism>
<dbReference type="HOGENOM" id="CLU_039613_6_4_0"/>
<dbReference type="Pfam" id="PF00126">
    <property type="entry name" value="HTH_1"/>
    <property type="match status" value="1"/>
</dbReference>
<evidence type="ECO:0000256" key="3">
    <source>
        <dbReference type="ARBA" id="ARBA00023125"/>
    </source>
</evidence>
<dbReference type="eggNOG" id="COG0583">
    <property type="taxonomic scope" value="Bacteria"/>
</dbReference>
<dbReference type="GO" id="GO:0003677">
    <property type="term" value="F:DNA binding"/>
    <property type="evidence" value="ECO:0007669"/>
    <property type="project" value="UniProtKB-KW"/>
</dbReference>
<dbReference type="KEGG" id="ote:Oter_0335"/>
<dbReference type="SUPFAM" id="SSF46785">
    <property type="entry name" value="Winged helix' DNA-binding domain"/>
    <property type="match status" value="1"/>
</dbReference>
<dbReference type="InterPro" id="IPR000847">
    <property type="entry name" value="LysR_HTH_N"/>
</dbReference>
<protein>
    <submittedName>
        <fullName evidence="6">Transcriptional regulator, LysR family</fullName>
    </submittedName>
</protein>
<dbReference type="GO" id="GO:0032993">
    <property type="term" value="C:protein-DNA complex"/>
    <property type="evidence" value="ECO:0007669"/>
    <property type="project" value="TreeGrafter"/>
</dbReference>
<dbReference type="PRINTS" id="PR00039">
    <property type="entry name" value="HTHLYSR"/>
</dbReference>
<dbReference type="Gene3D" id="3.40.190.290">
    <property type="match status" value="1"/>
</dbReference>
<dbReference type="Gene3D" id="1.10.10.10">
    <property type="entry name" value="Winged helix-like DNA-binding domain superfamily/Winged helix DNA-binding domain"/>
    <property type="match status" value="1"/>
</dbReference>